<name>A0ABW7U8Q7_9ACTN</name>
<sequence>MNAEDAAYGVAGRPAPLRAVPDERGDDGGALGVGDPGRPRLFGPLVVVHDQGAHPAPVRRTFLVREAADAAAGVTADGGHHPVHARRRFTRHGGLGPRHRPRTPGLGHRDSMYARRTTLLLLVALLTTGCVAVPHGSAPGPPARPGGLAPAADRPPAPLPAWPAPTEPAPREALTTTDPRPARPPARKAAVPAAEEPAARRPGTRGTAPHRPHTTADRPGKPAHRSSGTRTAPRSSHRNRPAPVRPRPRTDARPPEMRRLCHQAEDIQAPMGAADLCRSLYGR</sequence>
<evidence type="ECO:0000256" key="1">
    <source>
        <dbReference type="SAM" id="MobiDB-lite"/>
    </source>
</evidence>
<feature type="compositionally biased region" description="Basic and acidic residues" evidence="1">
    <location>
        <begin position="248"/>
        <end position="265"/>
    </location>
</feature>
<gene>
    <name evidence="2" type="ORF">ACH407_16490</name>
</gene>
<feature type="region of interest" description="Disordered" evidence="1">
    <location>
        <begin position="1"/>
        <end position="33"/>
    </location>
</feature>
<feature type="region of interest" description="Disordered" evidence="1">
    <location>
        <begin position="90"/>
        <end position="109"/>
    </location>
</feature>
<comment type="caution">
    <text evidence="2">The sequence shown here is derived from an EMBL/GenBank/DDBJ whole genome shotgun (WGS) entry which is preliminary data.</text>
</comment>
<feature type="compositionally biased region" description="Low complexity" evidence="1">
    <location>
        <begin position="187"/>
        <end position="196"/>
    </location>
</feature>
<organism evidence="2 3">
    <name type="scientific">Streptomyces litmocidini</name>
    <dbReference type="NCBI Taxonomy" id="67318"/>
    <lineage>
        <taxon>Bacteria</taxon>
        <taxon>Bacillati</taxon>
        <taxon>Actinomycetota</taxon>
        <taxon>Actinomycetes</taxon>
        <taxon>Kitasatosporales</taxon>
        <taxon>Streptomycetaceae</taxon>
        <taxon>Streptomyces</taxon>
    </lineage>
</organism>
<dbReference type="RefSeq" id="WP_398709824.1">
    <property type="nucleotide sequence ID" value="NZ_JBIRUI010000006.1"/>
</dbReference>
<reference evidence="2 3" key="1">
    <citation type="submission" date="2024-10" db="EMBL/GenBank/DDBJ databases">
        <title>The Natural Products Discovery Center: Release of the First 8490 Sequenced Strains for Exploring Actinobacteria Biosynthetic Diversity.</title>
        <authorList>
            <person name="Kalkreuter E."/>
            <person name="Kautsar S.A."/>
            <person name="Yang D."/>
            <person name="Bader C.D."/>
            <person name="Teijaro C.N."/>
            <person name="Fluegel L."/>
            <person name="Davis C.M."/>
            <person name="Simpson J.R."/>
            <person name="Lauterbach L."/>
            <person name="Steele A.D."/>
            <person name="Gui C."/>
            <person name="Meng S."/>
            <person name="Li G."/>
            <person name="Viehrig K."/>
            <person name="Ye F."/>
            <person name="Su P."/>
            <person name="Kiefer A.F."/>
            <person name="Nichols A."/>
            <person name="Cepeda A.J."/>
            <person name="Yan W."/>
            <person name="Fan B."/>
            <person name="Jiang Y."/>
            <person name="Adhikari A."/>
            <person name="Zheng C.-J."/>
            <person name="Schuster L."/>
            <person name="Cowan T.M."/>
            <person name="Smanski M.J."/>
            <person name="Chevrette M.G."/>
            <person name="De Carvalho L.P.S."/>
            <person name="Shen B."/>
        </authorList>
    </citation>
    <scope>NUCLEOTIDE SEQUENCE [LARGE SCALE GENOMIC DNA]</scope>
    <source>
        <strain evidence="2 3">NPDC020602</strain>
    </source>
</reference>
<feature type="region of interest" description="Disordered" evidence="1">
    <location>
        <begin position="137"/>
        <end position="266"/>
    </location>
</feature>
<evidence type="ECO:0000313" key="3">
    <source>
        <dbReference type="Proteomes" id="UP001611339"/>
    </source>
</evidence>
<protein>
    <recommendedName>
        <fullName evidence="4">Lipoprotein</fullName>
    </recommendedName>
</protein>
<dbReference type="Proteomes" id="UP001611339">
    <property type="component" value="Unassembled WGS sequence"/>
</dbReference>
<evidence type="ECO:0000313" key="2">
    <source>
        <dbReference type="EMBL" id="MFI1715153.1"/>
    </source>
</evidence>
<feature type="compositionally biased region" description="Pro residues" evidence="1">
    <location>
        <begin position="153"/>
        <end position="168"/>
    </location>
</feature>
<proteinExistence type="predicted"/>
<accession>A0ABW7U8Q7</accession>
<dbReference type="EMBL" id="JBIRUI010000006">
    <property type="protein sequence ID" value="MFI1715153.1"/>
    <property type="molecule type" value="Genomic_DNA"/>
</dbReference>
<keyword evidence="3" id="KW-1185">Reference proteome</keyword>
<feature type="compositionally biased region" description="Basic residues" evidence="1">
    <location>
        <begin position="90"/>
        <end position="102"/>
    </location>
</feature>
<evidence type="ECO:0008006" key="4">
    <source>
        <dbReference type="Google" id="ProtNLM"/>
    </source>
</evidence>